<evidence type="ECO:0000256" key="3">
    <source>
        <dbReference type="ARBA" id="ARBA00022801"/>
    </source>
</evidence>
<proteinExistence type="inferred from homology"/>
<feature type="short sequence motif" description="Q motif" evidence="6">
    <location>
        <begin position="5"/>
        <end position="33"/>
    </location>
</feature>
<evidence type="ECO:0000256" key="2">
    <source>
        <dbReference type="ARBA" id="ARBA00022741"/>
    </source>
</evidence>
<dbReference type="Proteomes" id="UP000225706">
    <property type="component" value="Unassembled WGS sequence"/>
</dbReference>
<dbReference type="SMART" id="SM00487">
    <property type="entry name" value="DEXDc"/>
    <property type="match status" value="1"/>
</dbReference>
<organism evidence="11 12">
    <name type="scientific">Stylophora pistillata</name>
    <name type="common">Smooth cauliflower coral</name>
    <dbReference type="NCBI Taxonomy" id="50429"/>
    <lineage>
        <taxon>Eukaryota</taxon>
        <taxon>Metazoa</taxon>
        <taxon>Cnidaria</taxon>
        <taxon>Anthozoa</taxon>
        <taxon>Hexacorallia</taxon>
        <taxon>Scleractinia</taxon>
        <taxon>Astrocoeniina</taxon>
        <taxon>Pocilloporidae</taxon>
        <taxon>Stylophora</taxon>
    </lineage>
</organism>
<dbReference type="PANTHER" id="PTHR47959">
    <property type="entry name" value="ATP-DEPENDENT RNA HELICASE RHLE-RELATED"/>
    <property type="match status" value="1"/>
</dbReference>
<evidence type="ECO:0000313" key="12">
    <source>
        <dbReference type="Proteomes" id="UP000225706"/>
    </source>
</evidence>
<gene>
    <name evidence="11" type="primary">cshA</name>
    <name evidence="11" type="ORF">AWC38_SpisGene25112</name>
</gene>
<keyword evidence="3 7" id="KW-0378">Hydrolase</keyword>
<reference evidence="12" key="1">
    <citation type="journal article" date="2017" name="bioRxiv">
        <title>Comparative analysis of the genomes of Stylophora pistillata and Acropora digitifera provides evidence for extensive differences between species of corals.</title>
        <authorList>
            <person name="Voolstra C.R."/>
            <person name="Li Y."/>
            <person name="Liew Y.J."/>
            <person name="Baumgarten S."/>
            <person name="Zoccola D."/>
            <person name="Flot J.-F."/>
            <person name="Tambutte S."/>
            <person name="Allemand D."/>
            <person name="Aranda M."/>
        </authorList>
    </citation>
    <scope>NUCLEOTIDE SEQUENCE [LARGE SCALE GENOMIC DNA]</scope>
</reference>
<sequence>MAKNSKFHTLGLDPKIIAALDTLGFETPTPIQARVIPLALNKKDIVGCAQTGTGKTASFLLPLLHHLLKSSGRALMPREIILEPTRELALQVQKAFKDFSQRTSLKSCLLIGGESLLKQEKELAQGPDVLIATPGRFLDLFERGRLLLAQTQFLIIDEADRMLDMGFIPDVERIAKSLPNPQRHTLLFSATMPAPIRKLADQFLKAPEEITISPPATTAETIDQFLLNTTQKNKISDLTQLIVQESPKKSIVFCNRKRDIANVLKSLQKHGLSPLELHGDLSQKIRSETLENFHKTPSALLIASDVAARGIDVKDLTHV</sequence>
<dbReference type="Gene3D" id="3.40.50.300">
    <property type="entry name" value="P-loop containing nucleotide triphosphate hydrolases"/>
    <property type="match status" value="2"/>
</dbReference>
<evidence type="ECO:0000256" key="5">
    <source>
        <dbReference type="ARBA" id="ARBA00022840"/>
    </source>
</evidence>
<dbReference type="InterPro" id="IPR014001">
    <property type="entry name" value="Helicase_ATP-bd"/>
</dbReference>
<dbReference type="CDD" id="cd00268">
    <property type="entry name" value="DEADc"/>
    <property type="match status" value="1"/>
</dbReference>
<keyword evidence="5 7" id="KW-0067">ATP-binding</keyword>
<name>A0A2B4R4G1_STYPI</name>
<dbReference type="CDD" id="cd18787">
    <property type="entry name" value="SF2_C_DEAD"/>
    <property type="match status" value="1"/>
</dbReference>
<feature type="domain" description="DEAD-box RNA helicase Q" evidence="10">
    <location>
        <begin position="5"/>
        <end position="33"/>
    </location>
</feature>
<keyword evidence="4 7" id="KW-0347">Helicase</keyword>
<evidence type="ECO:0000259" key="9">
    <source>
        <dbReference type="PROSITE" id="PS51194"/>
    </source>
</evidence>
<accession>A0A2B4R4G1</accession>
<feature type="non-terminal residue" evidence="11">
    <location>
        <position position="319"/>
    </location>
</feature>
<dbReference type="PANTHER" id="PTHR47959:SF13">
    <property type="entry name" value="ATP-DEPENDENT RNA HELICASE RHLE"/>
    <property type="match status" value="1"/>
</dbReference>
<dbReference type="PROSITE" id="PS51195">
    <property type="entry name" value="Q_MOTIF"/>
    <property type="match status" value="1"/>
</dbReference>
<dbReference type="EMBL" id="LSMT01003013">
    <property type="protein sequence ID" value="PFX11267.1"/>
    <property type="molecule type" value="Genomic_DNA"/>
</dbReference>
<evidence type="ECO:0000256" key="1">
    <source>
        <dbReference type="ARBA" id="ARBA00012552"/>
    </source>
</evidence>
<dbReference type="GO" id="GO:0003724">
    <property type="term" value="F:RNA helicase activity"/>
    <property type="evidence" value="ECO:0007669"/>
    <property type="project" value="UniProtKB-EC"/>
</dbReference>
<dbReference type="PROSITE" id="PS51194">
    <property type="entry name" value="HELICASE_CTER"/>
    <property type="match status" value="1"/>
</dbReference>
<dbReference type="InterPro" id="IPR001650">
    <property type="entry name" value="Helicase_C-like"/>
</dbReference>
<dbReference type="SUPFAM" id="SSF52540">
    <property type="entry name" value="P-loop containing nucleoside triphosphate hydrolases"/>
    <property type="match status" value="2"/>
</dbReference>
<dbReference type="GO" id="GO:0003676">
    <property type="term" value="F:nucleic acid binding"/>
    <property type="evidence" value="ECO:0007669"/>
    <property type="project" value="InterPro"/>
</dbReference>
<dbReference type="GO" id="GO:0005829">
    <property type="term" value="C:cytosol"/>
    <property type="evidence" value="ECO:0007669"/>
    <property type="project" value="TreeGrafter"/>
</dbReference>
<dbReference type="Pfam" id="PF00270">
    <property type="entry name" value="DEAD"/>
    <property type="match status" value="1"/>
</dbReference>
<evidence type="ECO:0000313" key="11">
    <source>
        <dbReference type="EMBL" id="PFX11267.1"/>
    </source>
</evidence>
<keyword evidence="2 7" id="KW-0547">Nucleotide-binding</keyword>
<dbReference type="InterPro" id="IPR050079">
    <property type="entry name" value="DEAD_box_RNA_helicase"/>
</dbReference>
<dbReference type="InterPro" id="IPR014014">
    <property type="entry name" value="RNA_helicase_DEAD_Q_motif"/>
</dbReference>
<evidence type="ECO:0000256" key="6">
    <source>
        <dbReference type="PROSITE-ProRule" id="PRU00552"/>
    </source>
</evidence>
<evidence type="ECO:0000259" key="10">
    <source>
        <dbReference type="PROSITE" id="PS51195"/>
    </source>
</evidence>
<protein>
    <recommendedName>
        <fullName evidence="1">RNA helicase</fullName>
        <ecNumber evidence="1">3.6.4.13</ecNumber>
    </recommendedName>
</protein>
<evidence type="ECO:0000256" key="7">
    <source>
        <dbReference type="RuleBase" id="RU000492"/>
    </source>
</evidence>
<dbReference type="STRING" id="50429.A0A2B4R4G1"/>
<dbReference type="PROSITE" id="PS51192">
    <property type="entry name" value="HELICASE_ATP_BIND_1"/>
    <property type="match status" value="1"/>
</dbReference>
<keyword evidence="12" id="KW-1185">Reference proteome</keyword>
<comment type="similarity">
    <text evidence="7">Belongs to the DEAD box helicase family.</text>
</comment>
<dbReference type="InterPro" id="IPR044742">
    <property type="entry name" value="DEAD/DEAH_RhlB"/>
</dbReference>
<dbReference type="OrthoDB" id="196131at2759"/>
<dbReference type="InterPro" id="IPR011545">
    <property type="entry name" value="DEAD/DEAH_box_helicase_dom"/>
</dbReference>
<dbReference type="InterPro" id="IPR027417">
    <property type="entry name" value="P-loop_NTPase"/>
</dbReference>
<dbReference type="Pfam" id="PF00271">
    <property type="entry name" value="Helicase_C"/>
    <property type="match status" value="1"/>
</dbReference>
<evidence type="ECO:0000256" key="4">
    <source>
        <dbReference type="ARBA" id="ARBA00022806"/>
    </source>
</evidence>
<feature type="domain" description="Helicase C-terminal" evidence="9">
    <location>
        <begin position="237"/>
        <end position="319"/>
    </location>
</feature>
<evidence type="ECO:0000259" key="8">
    <source>
        <dbReference type="PROSITE" id="PS51192"/>
    </source>
</evidence>
<dbReference type="GO" id="GO:0016787">
    <property type="term" value="F:hydrolase activity"/>
    <property type="evidence" value="ECO:0007669"/>
    <property type="project" value="UniProtKB-KW"/>
</dbReference>
<feature type="domain" description="Helicase ATP-binding" evidence="8">
    <location>
        <begin position="36"/>
        <end position="210"/>
    </location>
</feature>
<dbReference type="InterPro" id="IPR000629">
    <property type="entry name" value="RNA-helicase_DEAD-box_CS"/>
</dbReference>
<comment type="caution">
    <text evidence="11">The sequence shown here is derived from an EMBL/GenBank/DDBJ whole genome shotgun (WGS) entry which is preliminary data.</text>
</comment>
<dbReference type="AlphaFoldDB" id="A0A2B4R4G1"/>
<dbReference type="PROSITE" id="PS00039">
    <property type="entry name" value="DEAD_ATP_HELICASE"/>
    <property type="match status" value="1"/>
</dbReference>
<dbReference type="GO" id="GO:0005524">
    <property type="term" value="F:ATP binding"/>
    <property type="evidence" value="ECO:0007669"/>
    <property type="project" value="UniProtKB-KW"/>
</dbReference>
<dbReference type="EC" id="3.6.4.13" evidence="1"/>